<feature type="compositionally biased region" description="Basic and acidic residues" evidence="1">
    <location>
        <begin position="283"/>
        <end position="302"/>
    </location>
</feature>
<dbReference type="RefSeq" id="WP_326506346.1">
    <property type="nucleotide sequence ID" value="NZ_JAWIIV010000007.1"/>
</dbReference>
<comment type="caution">
    <text evidence="2">The sequence shown here is derived from an EMBL/GenBank/DDBJ whole genome shotgun (WGS) entry which is preliminary data.</text>
</comment>
<organism evidence="2 3">
    <name type="scientific">Noviherbaspirillum album</name>
    <dbReference type="NCBI Taxonomy" id="3080276"/>
    <lineage>
        <taxon>Bacteria</taxon>
        <taxon>Pseudomonadati</taxon>
        <taxon>Pseudomonadota</taxon>
        <taxon>Betaproteobacteria</taxon>
        <taxon>Burkholderiales</taxon>
        <taxon>Oxalobacteraceae</taxon>
        <taxon>Noviherbaspirillum</taxon>
    </lineage>
</organism>
<evidence type="ECO:0000313" key="3">
    <source>
        <dbReference type="Proteomes" id="UP001352263"/>
    </source>
</evidence>
<feature type="region of interest" description="Disordered" evidence="1">
    <location>
        <begin position="153"/>
        <end position="338"/>
    </location>
</feature>
<reference evidence="2 3" key="1">
    <citation type="submission" date="2023-10" db="EMBL/GenBank/DDBJ databases">
        <title>Noviherbaspirillum sp. CPCC 100848 genome assembly.</title>
        <authorList>
            <person name="Li X.Y."/>
            <person name="Fang X.M."/>
        </authorList>
    </citation>
    <scope>NUCLEOTIDE SEQUENCE [LARGE SCALE GENOMIC DNA]</scope>
    <source>
        <strain evidence="2 3">CPCC 100848</strain>
    </source>
</reference>
<proteinExistence type="predicted"/>
<protein>
    <recommendedName>
        <fullName evidence="4">Phage tail protein</fullName>
    </recommendedName>
</protein>
<evidence type="ECO:0000256" key="1">
    <source>
        <dbReference type="SAM" id="MobiDB-lite"/>
    </source>
</evidence>
<feature type="compositionally biased region" description="Low complexity" evidence="1">
    <location>
        <begin position="214"/>
        <end position="257"/>
    </location>
</feature>
<feature type="region of interest" description="Disordered" evidence="1">
    <location>
        <begin position="1"/>
        <end position="68"/>
    </location>
</feature>
<accession>A0ABU6J7M1</accession>
<dbReference type="EMBL" id="JAWIIV010000007">
    <property type="protein sequence ID" value="MEC4719634.1"/>
    <property type="molecule type" value="Genomic_DNA"/>
</dbReference>
<keyword evidence="3" id="KW-1185">Reference proteome</keyword>
<dbReference type="Proteomes" id="UP001352263">
    <property type="component" value="Unassembled WGS sequence"/>
</dbReference>
<evidence type="ECO:0008006" key="4">
    <source>
        <dbReference type="Google" id="ProtNLM"/>
    </source>
</evidence>
<evidence type="ECO:0000313" key="2">
    <source>
        <dbReference type="EMBL" id="MEC4719634.1"/>
    </source>
</evidence>
<gene>
    <name evidence="2" type="ORF">RY831_10780</name>
</gene>
<name>A0ABU6J7M1_9BURK</name>
<sequence>MTGHSSSMPPPDPSAPGRGAPQAGSTHAGAAYPSKEGGPSHPHPAQEQRHASGAFDASAYSSGPLPPNPAYEEFQREYAARYAPYSEPVVSRRRKGFRAIHMALIFTLGAAAGLTGAWWADSSDQQSAAYSPVPGIASAKPDLPPYEQLIRRDGSLGASGSSGTQGVRGIRPGELPYDGKPPAEDEEVIASAPATSLSSAGISSGAGGEEDDAAAGQSNQPSAAAPAPEKAKTPPVAAVTPAAPSATAGRAAGSGAADVQVKEANTRASGPSAPAKRTAVAKNAKDQEIERIRRQADDELKKKGSAPRRANEERPATRVAQKNQGGGQSSNAPSSSNNHKVMLAQCEAAPNIFRREQCKWKLCNGMWGKNGCPSYAKPNNFYKY</sequence>
<feature type="compositionally biased region" description="Polar residues" evidence="1">
    <location>
        <begin position="329"/>
        <end position="338"/>
    </location>
</feature>